<dbReference type="PANTHER" id="PTHR32060:SF22">
    <property type="entry name" value="CARBOXYL-TERMINAL-PROCESSING PEPTIDASE 3, CHLOROPLASTIC"/>
    <property type="match status" value="1"/>
</dbReference>
<sequence>MKNNYHPKTKQLYKKIRKTILITGVFFLVSACSSVKKYNEQIAELHTVDELRSDIDKTYTQFKRHHPRLYQYTPKKVLDRKVDSLKMSINEPMSSHEFYEKLSVILANIRQGHITVIPPQERLERKGLKAFRKKKFELSELEFEYLDDKVFVARSFGKDSILVGSEVLKFNHENVIALIRRYNRLYSSDGYNTTFHSKYSAFGLEKFYRRDHGRINSLPVTFKLNDSIFTRVFTYTDRKPTKIDTLAPADKKKLPILSKEEKKAKRLAQKEKKKRDNKFGFIPEKKTDTRTLTFKDQDSTTAHMRISNFSRGNYKAFYDDVFKMIDTLDTENLIIDLRNNTGGRLSEIEYLYSYLVDEPYIFINESEVNSRLPYLKYLMANTQSVAKKGIIGMMSPILITHNLINTTKRNDTLYYRFKQSKQRKPKSNNFKGKVYVLINGVSFSASSVLSTKLKATGRAILVGEETGGAHNGTVAGIFKMYELPHSKLKVRIGLMQIDTPHKIYPDGYGVQPNIPIQPTVMNRKRRIDPELEWVLNDIQKRS</sequence>
<comment type="caution">
    <text evidence="2">The sequence shown here is derived from an EMBL/GenBank/DDBJ whole genome shotgun (WGS) entry which is preliminary data.</text>
</comment>
<dbReference type="PANTHER" id="PTHR32060">
    <property type="entry name" value="TAIL-SPECIFIC PROTEASE"/>
    <property type="match status" value="1"/>
</dbReference>
<dbReference type="InterPro" id="IPR029045">
    <property type="entry name" value="ClpP/crotonase-like_dom_sf"/>
</dbReference>
<dbReference type="EMBL" id="BAAAFG010000014">
    <property type="protein sequence ID" value="GAA0872299.1"/>
    <property type="molecule type" value="Genomic_DNA"/>
</dbReference>
<name>A0ABN1MGI6_9FLAO</name>
<dbReference type="Proteomes" id="UP001500507">
    <property type="component" value="Unassembled WGS sequence"/>
</dbReference>
<protein>
    <submittedName>
        <fullName evidence="2">S41 family peptidase</fullName>
    </submittedName>
</protein>
<accession>A0ABN1MGI6</accession>
<dbReference type="RefSeq" id="WP_343765396.1">
    <property type="nucleotide sequence ID" value="NZ_BAAAFG010000014.1"/>
</dbReference>
<dbReference type="SMART" id="SM00245">
    <property type="entry name" value="TSPc"/>
    <property type="match status" value="1"/>
</dbReference>
<dbReference type="PROSITE" id="PS51257">
    <property type="entry name" value="PROKAR_LIPOPROTEIN"/>
    <property type="match status" value="1"/>
</dbReference>
<dbReference type="SUPFAM" id="SSF52096">
    <property type="entry name" value="ClpP/crotonase"/>
    <property type="match status" value="1"/>
</dbReference>
<feature type="domain" description="Tail specific protease" evidence="1">
    <location>
        <begin position="330"/>
        <end position="517"/>
    </location>
</feature>
<dbReference type="Gene3D" id="3.90.226.10">
    <property type="entry name" value="2-enoyl-CoA Hydratase, Chain A, domain 1"/>
    <property type="match status" value="1"/>
</dbReference>
<dbReference type="InterPro" id="IPR005151">
    <property type="entry name" value="Tail-specific_protease"/>
</dbReference>
<evidence type="ECO:0000313" key="3">
    <source>
        <dbReference type="Proteomes" id="UP001500507"/>
    </source>
</evidence>
<evidence type="ECO:0000313" key="2">
    <source>
        <dbReference type="EMBL" id="GAA0872299.1"/>
    </source>
</evidence>
<organism evidence="2 3">
    <name type="scientific">Gangjinia marincola</name>
    <dbReference type="NCBI Taxonomy" id="578463"/>
    <lineage>
        <taxon>Bacteria</taxon>
        <taxon>Pseudomonadati</taxon>
        <taxon>Bacteroidota</taxon>
        <taxon>Flavobacteriia</taxon>
        <taxon>Flavobacteriales</taxon>
        <taxon>Flavobacteriaceae</taxon>
        <taxon>Gangjinia</taxon>
    </lineage>
</organism>
<proteinExistence type="predicted"/>
<gene>
    <name evidence="2" type="ORF">GCM10009117_14460</name>
</gene>
<reference evidence="2 3" key="1">
    <citation type="journal article" date="2019" name="Int. J. Syst. Evol. Microbiol.">
        <title>The Global Catalogue of Microorganisms (GCM) 10K type strain sequencing project: providing services to taxonomists for standard genome sequencing and annotation.</title>
        <authorList>
            <consortium name="The Broad Institute Genomics Platform"/>
            <consortium name="The Broad Institute Genome Sequencing Center for Infectious Disease"/>
            <person name="Wu L."/>
            <person name="Ma J."/>
        </authorList>
    </citation>
    <scope>NUCLEOTIDE SEQUENCE [LARGE SCALE GENOMIC DNA]</scope>
    <source>
        <strain evidence="2 3">JCM 16082</strain>
    </source>
</reference>
<evidence type="ECO:0000259" key="1">
    <source>
        <dbReference type="SMART" id="SM00245"/>
    </source>
</evidence>
<dbReference type="Pfam" id="PF03572">
    <property type="entry name" value="Peptidase_S41"/>
    <property type="match status" value="1"/>
</dbReference>
<keyword evidence="3" id="KW-1185">Reference proteome</keyword>